<feature type="domain" description="GH16" evidence="3">
    <location>
        <begin position="23"/>
        <end position="280"/>
    </location>
</feature>
<feature type="compositionally biased region" description="Low complexity" evidence="1">
    <location>
        <begin position="346"/>
        <end position="358"/>
    </location>
</feature>
<protein>
    <submittedName>
        <fullName evidence="4">Glycoside hydrolase family 16 protein</fullName>
    </submittedName>
</protein>
<keyword evidence="2" id="KW-0732">Signal</keyword>
<dbReference type="HOGENOM" id="CLU_016972_2_1_1"/>
<keyword evidence="4" id="KW-0378">Hydrolase</keyword>
<dbReference type="InterPro" id="IPR050546">
    <property type="entry name" value="Glycosyl_Hydrlase_16"/>
</dbReference>
<dbReference type="PANTHER" id="PTHR10963">
    <property type="entry name" value="GLYCOSYL HYDROLASE-RELATED"/>
    <property type="match status" value="1"/>
</dbReference>
<organism evidence="4 5">
    <name type="scientific">Phlebiopsis gigantea (strain 11061_1 CR5-6)</name>
    <name type="common">White-rot fungus</name>
    <name type="synonym">Peniophora gigantea</name>
    <dbReference type="NCBI Taxonomy" id="745531"/>
    <lineage>
        <taxon>Eukaryota</taxon>
        <taxon>Fungi</taxon>
        <taxon>Dikarya</taxon>
        <taxon>Basidiomycota</taxon>
        <taxon>Agaricomycotina</taxon>
        <taxon>Agaricomycetes</taxon>
        <taxon>Polyporales</taxon>
        <taxon>Phanerochaetaceae</taxon>
        <taxon>Phlebiopsis</taxon>
    </lineage>
</organism>
<feature type="region of interest" description="Disordered" evidence="1">
    <location>
        <begin position="324"/>
        <end position="374"/>
    </location>
</feature>
<dbReference type="GO" id="GO:0009251">
    <property type="term" value="P:glucan catabolic process"/>
    <property type="evidence" value="ECO:0007669"/>
    <property type="project" value="TreeGrafter"/>
</dbReference>
<evidence type="ECO:0000259" key="3">
    <source>
        <dbReference type="PROSITE" id="PS51762"/>
    </source>
</evidence>
<evidence type="ECO:0000256" key="2">
    <source>
        <dbReference type="SAM" id="SignalP"/>
    </source>
</evidence>
<dbReference type="CDD" id="cd02181">
    <property type="entry name" value="GH16_fungal_Lam16A_glucanase"/>
    <property type="match status" value="1"/>
</dbReference>
<dbReference type="PROSITE" id="PS51762">
    <property type="entry name" value="GH16_2"/>
    <property type="match status" value="1"/>
</dbReference>
<dbReference type="InterPro" id="IPR013320">
    <property type="entry name" value="ConA-like_dom_sf"/>
</dbReference>
<feature type="compositionally biased region" description="Polar residues" evidence="1">
    <location>
        <begin position="329"/>
        <end position="345"/>
    </location>
</feature>
<sequence>MQLALALGALLFLESTAAFDILRDYSGQHFFEGWDFYGYWDNLTLGDVWWLNQTEATTERLAYINDAGNAVLKVDNTTTVASNDKRNSVRITTQDFYDYSSLWIIDVLHIPYGCSVWPAFWSKGTLWPNDGEIDIIESINLNPNNQMALHTTAGCMHAANVAQTGRSAGLDCGVGSGCVVVENQPNSYESGFAAAGGGVWATQFDVSGIYIWFWGRANVPASLAQANSTSSIDISSWGTPSASYPVNPQCNLTQYFTPQQLVLDITLCGDWAGVPSIYGPQCGSAGPTGDCYMDNVVGPGSPKYDNAYFEISYVRTYTTTQVAAAAPGQPTSTSTGTLTVSQSEPTSQAQTTDSSSADGSDEPNPSPTSLAGGSDETSAAFVEAGVSFWVLLASIACVSAVPLLL</sequence>
<dbReference type="OrthoDB" id="192832at2759"/>
<dbReference type="Gene3D" id="2.60.120.200">
    <property type="match status" value="1"/>
</dbReference>
<proteinExistence type="predicted"/>
<gene>
    <name evidence="4" type="ORF">PHLGIDRAFT_125909</name>
</gene>
<dbReference type="SUPFAM" id="SSF49899">
    <property type="entry name" value="Concanavalin A-like lectins/glucanases"/>
    <property type="match status" value="1"/>
</dbReference>
<evidence type="ECO:0000313" key="5">
    <source>
        <dbReference type="Proteomes" id="UP000053257"/>
    </source>
</evidence>
<accession>A0A0C3NWX1</accession>
<dbReference type="AlphaFoldDB" id="A0A0C3NWX1"/>
<dbReference type="EMBL" id="KN840460">
    <property type="protein sequence ID" value="KIP09919.1"/>
    <property type="molecule type" value="Genomic_DNA"/>
</dbReference>
<dbReference type="Proteomes" id="UP000053257">
    <property type="component" value="Unassembled WGS sequence"/>
</dbReference>
<dbReference type="InterPro" id="IPR000757">
    <property type="entry name" value="Beta-glucanase-like"/>
</dbReference>
<dbReference type="STRING" id="745531.A0A0C3NWX1"/>
<dbReference type="Pfam" id="PF26113">
    <property type="entry name" value="GH16_XgeA"/>
    <property type="match status" value="1"/>
</dbReference>
<reference evidence="4 5" key="1">
    <citation type="journal article" date="2014" name="PLoS Genet.">
        <title>Analysis of the Phlebiopsis gigantea genome, transcriptome and secretome provides insight into its pioneer colonization strategies of wood.</title>
        <authorList>
            <person name="Hori C."/>
            <person name="Ishida T."/>
            <person name="Igarashi K."/>
            <person name="Samejima M."/>
            <person name="Suzuki H."/>
            <person name="Master E."/>
            <person name="Ferreira P."/>
            <person name="Ruiz-Duenas F.J."/>
            <person name="Held B."/>
            <person name="Canessa P."/>
            <person name="Larrondo L.F."/>
            <person name="Schmoll M."/>
            <person name="Druzhinina I.S."/>
            <person name="Kubicek C.P."/>
            <person name="Gaskell J.A."/>
            <person name="Kersten P."/>
            <person name="St John F."/>
            <person name="Glasner J."/>
            <person name="Sabat G."/>
            <person name="Splinter BonDurant S."/>
            <person name="Syed K."/>
            <person name="Yadav J."/>
            <person name="Mgbeahuruike A.C."/>
            <person name="Kovalchuk A."/>
            <person name="Asiegbu F.O."/>
            <person name="Lackner G."/>
            <person name="Hoffmeister D."/>
            <person name="Rencoret J."/>
            <person name="Gutierrez A."/>
            <person name="Sun H."/>
            <person name="Lindquist E."/>
            <person name="Barry K."/>
            <person name="Riley R."/>
            <person name="Grigoriev I.V."/>
            <person name="Henrissat B."/>
            <person name="Kues U."/>
            <person name="Berka R.M."/>
            <person name="Martinez A.T."/>
            <person name="Covert S.F."/>
            <person name="Blanchette R.A."/>
            <person name="Cullen D."/>
        </authorList>
    </citation>
    <scope>NUCLEOTIDE SEQUENCE [LARGE SCALE GENOMIC DNA]</scope>
    <source>
        <strain evidence="4 5">11061_1 CR5-6</strain>
    </source>
</reference>
<name>A0A0C3NWX1_PHLG1</name>
<feature type="signal peptide" evidence="2">
    <location>
        <begin position="1"/>
        <end position="18"/>
    </location>
</feature>
<feature type="chain" id="PRO_5002167808" evidence="2">
    <location>
        <begin position="19"/>
        <end position="405"/>
    </location>
</feature>
<dbReference type="GO" id="GO:0004553">
    <property type="term" value="F:hydrolase activity, hydrolyzing O-glycosyl compounds"/>
    <property type="evidence" value="ECO:0007669"/>
    <property type="project" value="InterPro"/>
</dbReference>
<evidence type="ECO:0000256" key="1">
    <source>
        <dbReference type="SAM" id="MobiDB-lite"/>
    </source>
</evidence>
<evidence type="ECO:0000313" key="4">
    <source>
        <dbReference type="EMBL" id="KIP09919.1"/>
    </source>
</evidence>
<dbReference type="PANTHER" id="PTHR10963:SF24">
    <property type="entry name" value="GLYCOSIDASE C21B10.07-RELATED"/>
    <property type="match status" value="1"/>
</dbReference>
<keyword evidence="5" id="KW-1185">Reference proteome</keyword>